<dbReference type="GO" id="GO:0090313">
    <property type="term" value="P:regulation of protein targeting to membrane"/>
    <property type="evidence" value="ECO:0007669"/>
    <property type="project" value="TreeGrafter"/>
</dbReference>
<evidence type="ECO:0000256" key="1">
    <source>
        <dbReference type="SAM" id="MobiDB-lite"/>
    </source>
</evidence>
<feature type="region of interest" description="Disordered" evidence="1">
    <location>
        <begin position="799"/>
        <end position="830"/>
    </location>
</feature>
<keyword evidence="2" id="KW-0472">Membrane</keyword>
<evidence type="ECO:0008006" key="5">
    <source>
        <dbReference type="Google" id="ProtNLM"/>
    </source>
</evidence>
<organism evidence="3 4">
    <name type="scientific">Roseibacillus ishigakijimensis</name>
    <dbReference type="NCBI Taxonomy" id="454146"/>
    <lineage>
        <taxon>Bacteria</taxon>
        <taxon>Pseudomonadati</taxon>
        <taxon>Verrucomicrobiota</taxon>
        <taxon>Verrucomicrobiia</taxon>
        <taxon>Verrucomicrobiales</taxon>
        <taxon>Verrucomicrobiaceae</taxon>
        <taxon>Roseibacillus</taxon>
    </lineage>
</organism>
<protein>
    <recommendedName>
        <fullName evidence="5">AsmA-like C-terminal domain-containing protein</fullName>
    </recommendedName>
</protein>
<keyword evidence="2" id="KW-0812">Transmembrane</keyword>
<evidence type="ECO:0000313" key="3">
    <source>
        <dbReference type="EMBL" id="MBK1834626.1"/>
    </source>
</evidence>
<evidence type="ECO:0000313" key="4">
    <source>
        <dbReference type="Proteomes" id="UP000604083"/>
    </source>
</evidence>
<dbReference type="RefSeq" id="WP_200392062.1">
    <property type="nucleotide sequence ID" value="NZ_JAENIO010000028.1"/>
</dbReference>
<dbReference type="PANTHER" id="PTHR30441:SF8">
    <property type="entry name" value="DUF748 DOMAIN-CONTAINING PROTEIN"/>
    <property type="match status" value="1"/>
</dbReference>
<sequence>MRCPWFRHCQSAFVGLVLLALFGGAILFWQLNRGGFSGEWGERLQEQLDEFGLHAEFSSVHLSLTQGLIAHDLEIYRDADRTTLLASAERMNLDIDRGLALRGQWEIRSAEFENAFIRLPDHCAPHHLDQLTGTARLSPTGDLAFASTSGQLGQLNLQLSLSLQNFALPKQGADEGEKNVPLEDFVAALHREVAHWTPAGDALPTLELRISGNLARPGTLEGRFHFSAPRLARLRYTVEDLALSGRVNSSSLHLEEFTFHDEAGPFTLSGIYDLRAHQLSFASQSTARLDRLLAEGLGYDLLESVTFREAPTVTARGEVFLPADSPPELRLTGHLAVAQVGFLATTWTSLETDFSWQKNNLYLRDLQVRHPEGELAGQVLFQNEVVRYRATTTLPPKVFDPFIEKEGDIRNTIENTEFTPESRLNIELSGSIRPSDLTDWSASGRAVVENIRFHGTPLNYGSATFNLTPLQAVYSQPEVEIDLTGTKSFQRFGGPESAVVRADAIRYDHAEGVTRIEHLHGVCWPSAVLAMFLPEVAAFIERTYRASEPPAFSSTGVIDHREPGERTSFLTRLSAPAPLYYDFLGKAVELRETSVLVHTHHQQVDLRELSSYAFSGPIEGEVSILLPEKESGKPDFRGELKWTRLRLSDLGDTYGFDSIEKGLLTGRLAFFGTADRIETLNGSGLIALEQGELFKAPVFGPLSPLIAGVQGHDRASHETARDASANFLIRNGILYTDDFLTTTDSLTVRAEGAIDLARQTLDMTARADTEGLLKLVTLPLNLSGFDGLLQFRGTGPIADPTWQNTPFTRPAPRREESLFPEPPRVRVVPE</sequence>
<keyword evidence="2" id="KW-1133">Transmembrane helix</keyword>
<feature type="transmembrane region" description="Helical" evidence="2">
    <location>
        <begin position="12"/>
        <end position="31"/>
    </location>
</feature>
<dbReference type="InterPro" id="IPR052894">
    <property type="entry name" value="AsmA-related"/>
</dbReference>
<accession>A0A934RS34</accession>
<feature type="compositionally biased region" description="Basic and acidic residues" evidence="1">
    <location>
        <begin position="812"/>
        <end position="830"/>
    </location>
</feature>
<proteinExistence type="predicted"/>
<gene>
    <name evidence="3" type="ORF">JIN78_11190</name>
</gene>
<comment type="caution">
    <text evidence="3">The sequence shown here is derived from an EMBL/GenBank/DDBJ whole genome shotgun (WGS) entry which is preliminary data.</text>
</comment>
<evidence type="ECO:0000256" key="2">
    <source>
        <dbReference type="SAM" id="Phobius"/>
    </source>
</evidence>
<dbReference type="GO" id="GO:0005886">
    <property type="term" value="C:plasma membrane"/>
    <property type="evidence" value="ECO:0007669"/>
    <property type="project" value="TreeGrafter"/>
</dbReference>
<dbReference type="AlphaFoldDB" id="A0A934RS34"/>
<reference evidence="3" key="1">
    <citation type="submission" date="2021-01" db="EMBL/GenBank/DDBJ databases">
        <title>Modified the classification status of verrucomicrobia.</title>
        <authorList>
            <person name="Feng X."/>
        </authorList>
    </citation>
    <scope>NUCLEOTIDE SEQUENCE</scope>
    <source>
        <strain evidence="3">KCTC 12986</strain>
    </source>
</reference>
<dbReference type="Proteomes" id="UP000604083">
    <property type="component" value="Unassembled WGS sequence"/>
</dbReference>
<name>A0A934RS34_9BACT</name>
<keyword evidence="4" id="KW-1185">Reference proteome</keyword>
<dbReference type="EMBL" id="JAENIO010000028">
    <property type="protein sequence ID" value="MBK1834626.1"/>
    <property type="molecule type" value="Genomic_DNA"/>
</dbReference>
<dbReference type="PANTHER" id="PTHR30441">
    <property type="entry name" value="DUF748 DOMAIN-CONTAINING PROTEIN"/>
    <property type="match status" value="1"/>
</dbReference>